<sequence>MSTAPTSQTSTPCESNQATQTTNSEPTGGHKRSWVWSFFAESDEGFVQCQVNDRAGNPCNRKLKRDWTGSTKGMRNHLNVTHRLTSSKSSNLSDKPKETLDKFIQRSVMKKVLSVETLKTAFVYFICNCDLPLSITESPSFHRLLELCNPSALNILVRRTALTAHLSRIYYYHEKKIQLMLSESNQDVSFTTNTWTSPNVTAFMSVTGHFIDPNFKLHSILLGLTEIEGLNE</sequence>
<evidence type="ECO:0000259" key="9">
    <source>
        <dbReference type="Pfam" id="PF02892"/>
    </source>
</evidence>
<dbReference type="GO" id="GO:0008270">
    <property type="term" value="F:zinc ion binding"/>
    <property type="evidence" value="ECO:0007669"/>
    <property type="project" value="UniProtKB-KW"/>
</dbReference>
<accession>A0A9Q3BFL8</accession>
<protein>
    <recommendedName>
        <fullName evidence="9">BED-type domain-containing protein</fullName>
    </recommendedName>
</protein>
<evidence type="ECO:0000313" key="11">
    <source>
        <dbReference type="Proteomes" id="UP000765509"/>
    </source>
</evidence>
<evidence type="ECO:0000256" key="8">
    <source>
        <dbReference type="SAM" id="MobiDB-lite"/>
    </source>
</evidence>
<dbReference type="SMART" id="SM00614">
    <property type="entry name" value="ZnF_BED"/>
    <property type="match status" value="1"/>
</dbReference>
<keyword evidence="3" id="KW-0863">Zinc-finger</keyword>
<organism evidence="10 11">
    <name type="scientific">Austropuccinia psidii MF-1</name>
    <dbReference type="NCBI Taxonomy" id="1389203"/>
    <lineage>
        <taxon>Eukaryota</taxon>
        <taxon>Fungi</taxon>
        <taxon>Dikarya</taxon>
        <taxon>Basidiomycota</taxon>
        <taxon>Pucciniomycotina</taxon>
        <taxon>Pucciniomycetes</taxon>
        <taxon>Pucciniales</taxon>
        <taxon>Sphaerophragmiaceae</taxon>
        <taxon>Austropuccinia</taxon>
    </lineage>
</organism>
<feature type="domain" description="BED-type" evidence="9">
    <location>
        <begin position="35"/>
        <end position="83"/>
    </location>
</feature>
<comment type="subcellular location">
    <subcellularLocation>
        <location evidence="1">Nucleus</location>
    </subcellularLocation>
</comment>
<feature type="region of interest" description="Disordered" evidence="8">
    <location>
        <begin position="1"/>
        <end position="30"/>
    </location>
</feature>
<comment type="caution">
    <text evidence="10">The sequence shown here is derived from an EMBL/GenBank/DDBJ whole genome shotgun (WGS) entry which is preliminary data.</text>
</comment>
<keyword evidence="11" id="KW-1185">Reference proteome</keyword>
<evidence type="ECO:0000256" key="5">
    <source>
        <dbReference type="ARBA" id="ARBA00023015"/>
    </source>
</evidence>
<evidence type="ECO:0000256" key="7">
    <source>
        <dbReference type="ARBA" id="ARBA00023242"/>
    </source>
</evidence>
<evidence type="ECO:0000256" key="6">
    <source>
        <dbReference type="ARBA" id="ARBA00023163"/>
    </source>
</evidence>
<gene>
    <name evidence="10" type="ORF">O181_003847</name>
</gene>
<dbReference type="GO" id="GO:0003677">
    <property type="term" value="F:DNA binding"/>
    <property type="evidence" value="ECO:0007669"/>
    <property type="project" value="InterPro"/>
</dbReference>
<evidence type="ECO:0000256" key="3">
    <source>
        <dbReference type="ARBA" id="ARBA00022771"/>
    </source>
</evidence>
<evidence type="ECO:0000256" key="1">
    <source>
        <dbReference type="ARBA" id="ARBA00004123"/>
    </source>
</evidence>
<dbReference type="PANTHER" id="PTHR46481">
    <property type="entry name" value="ZINC FINGER BED DOMAIN-CONTAINING PROTEIN 4"/>
    <property type="match status" value="1"/>
</dbReference>
<dbReference type="AlphaFoldDB" id="A0A9Q3BFL8"/>
<reference evidence="10" key="1">
    <citation type="submission" date="2021-03" db="EMBL/GenBank/DDBJ databases">
        <title>Draft genome sequence of rust myrtle Austropuccinia psidii MF-1, a brazilian biotype.</title>
        <authorList>
            <person name="Quecine M.C."/>
            <person name="Pachon D.M.R."/>
            <person name="Bonatelli M.L."/>
            <person name="Correr F.H."/>
            <person name="Franceschini L.M."/>
            <person name="Leite T.F."/>
            <person name="Margarido G.R.A."/>
            <person name="Almeida C.A."/>
            <person name="Ferrarezi J.A."/>
            <person name="Labate C.A."/>
        </authorList>
    </citation>
    <scope>NUCLEOTIDE SEQUENCE</scope>
    <source>
        <strain evidence="10">MF-1</strain>
    </source>
</reference>
<dbReference type="Proteomes" id="UP000765509">
    <property type="component" value="Unassembled WGS sequence"/>
</dbReference>
<dbReference type="PANTHER" id="PTHR46481:SF10">
    <property type="entry name" value="ZINC FINGER BED DOMAIN-CONTAINING PROTEIN 39"/>
    <property type="match status" value="1"/>
</dbReference>
<dbReference type="InterPro" id="IPR003656">
    <property type="entry name" value="Znf_BED"/>
</dbReference>
<keyword evidence="4" id="KW-0862">Zinc</keyword>
<keyword evidence="5" id="KW-0805">Transcription regulation</keyword>
<dbReference type="Pfam" id="PF02892">
    <property type="entry name" value="zf-BED"/>
    <property type="match status" value="1"/>
</dbReference>
<keyword evidence="6" id="KW-0804">Transcription</keyword>
<dbReference type="InterPro" id="IPR052035">
    <property type="entry name" value="ZnF_BED_domain_contain"/>
</dbReference>
<evidence type="ECO:0000313" key="10">
    <source>
        <dbReference type="EMBL" id="MBW0464132.1"/>
    </source>
</evidence>
<feature type="compositionally biased region" description="Polar residues" evidence="8">
    <location>
        <begin position="1"/>
        <end position="26"/>
    </location>
</feature>
<keyword evidence="7" id="KW-0539">Nucleus</keyword>
<dbReference type="GO" id="GO:0005634">
    <property type="term" value="C:nucleus"/>
    <property type="evidence" value="ECO:0007669"/>
    <property type="project" value="UniProtKB-SubCell"/>
</dbReference>
<keyword evidence="2" id="KW-0479">Metal-binding</keyword>
<dbReference type="OrthoDB" id="2504290at2759"/>
<evidence type="ECO:0000256" key="4">
    <source>
        <dbReference type="ARBA" id="ARBA00022833"/>
    </source>
</evidence>
<name>A0A9Q3BFL8_9BASI</name>
<dbReference type="EMBL" id="AVOT02000707">
    <property type="protein sequence ID" value="MBW0464132.1"/>
    <property type="molecule type" value="Genomic_DNA"/>
</dbReference>
<proteinExistence type="predicted"/>
<evidence type="ECO:0000256" key="2">
    <source>
        <dbReference type="ARBA" id="ARBA00022723"/>
    </source>
</evidence>